<evidence type="ECO:0000256" key="2">
    <source>
        <dbReference type="SAM" id="SignalP"/>
    </source>
</evidence>
<organism evidence="3 4">
    <name type="scientific">Paenibacillus vortex V453</name>
    <dbReference type="NCBI Taxonomy" id="715225"/>
    <lineage>
        <taxon>Bacteria</taxon>
        <taxon>Bacillati</taxon>
        <taxon>Bacillota</taxon>
        <taxon>Bacilli</taxon>
        <taxon>Bacillales</taxon>
        <taxon>Paenibacillaceae</taxon>
        <taxon>Paenibacillus</taxon>
    </lineage>
</organism>
<sequence>MQKIKALSITLACALSLFASSLVPAPASADANAASAKEWIQISARTSYYGETANGQPHGRGTIKWGEDKQYSGDFVNGKRTGTGKYMNQYQADDEQHKVVYNGSWTDDKMDGEGLQTHKVTLPDGTVRWNQLRKGTFKAGVFQSGYDVIHAVADPDYSFTYKNGKELLTIMGSNQNMKKAWAAASMFSVQYKNGSVNKSYSIFPASTAAEQRQNDAAKKYLKSIQNKINPHLLQFEALSKQVPL</sequence>
<dbReference type="RefSeq" id="WP_006212104.1">
    <property type="nucleotide sequence ID" value="NZ_ADHJ01000044.1"/>
</dbReference>
<reference evidence="3 4" key="1">
    <citation type="journal article" date="2010" name="BMC Genomics">
        <title>Genome sequence of the pattern forming Paenibacillus vortex bacterium reveals potential for thriving in complex environments.</title>
        <authorList>
            <person name="Sirota-Madi A."/>
            <person name="Olender T."/>
            <person name="Helman Y."/>
            <person name="Ingham C."/>
            <person name="Brainis I."/>
            <person name="Roth D."/>
            <person name="Hagi E."/>
            <person name="Brodsky L."/>
            <person name="Leshkowitz D."/>
            <person name="Galatenko V."/>
            <person name="Nikolaev V."/>
            <person name="Mugasimangalam R.C."/>
            <person name="Bransburg-Zabary S."/>
            <person name="Gutnick D.L."/>
            <person name="Lancet D."/>
            <person name="Ben-Jacob E."/>
        </authorList>
    </citation>
    <scope>NUCLEOTIDE SEQUENCE [LARGE SCALE GENOMIC DNA]</scope>
    <source>
        <strain evidence="3 4">V453</strain>
    </source>
</reference>
<gene>
    <name evidence="3" type="ORF">PVOR_26815</name>
</gene>
<dbReference type="PANTHER" id="PTHR23084:SF263">
    <property type="entry name" value="MORN REPEAT-CONTAINING PROTEIN 1"/>
    <property type="match status" value="1"/>
</dbReference>
<dbReference type="InterPro" id="IPR003409">
    <property type="entry name" value="MORN"/>
</dbReference>
<dbReference type="SUPFAM" id="SSF82185">
    <property type="entry name" value="Histone H3 K4-specific methyltransferase SET7/9 N-terminal domain"/>
    <property type="match status" value="1"/>
</dbReference>
<keyword evidence="4" id="KW-1185">Reference proteome</keyword>
<evidence type="ECO:0000313" key="4">
    <source>
        <dbReference type="Proteomes" id="UP000003094"/>
    </source>
</evidence>
<feature type="chain" id="PRO_5015306518" evidence="2">
    <location>
        <begin position="30"/>
        <end position="244"/>
    </location>
</feature>
<comment type="caution">
    <text evidence="3">The sequence shown here is derived from an EMBL/GenBank/DDBJ whole genome shotgun (WGS) entry which is preliminary data.</text>
</comment>
<keyword evidence="2" id="KW-0732">Signal</keyword>
<name>A0A2R9SNG6_9BACL</name>
<dbReference type="Pfam" id="PF02493">
    <property type="entry name" value="MORN"/>
    <property type="match status" value="3"/>
</dbReference>
<dbReference type="EMBL" id="ADHJ01000044">
    <property type="protein sequence ID" value="EFU38927.1"/>
    <property type="molecule type" value="Genomic_DNA"/>
</dbReference>
<dbReference type="PANTHER" id="PTHR23084">
    <property type="entry name" value="PHOSPHATIDYLINOSITOL-4-PHOSPHATE 5-KINASE RELATED"/>
    <property type="match status" value="1"/>
</dbReference>
<dbReference type="Proteomes" id="UP000003094">
    <property type="component" value="Unassembled WGS sequence"/>
</dbReference>
<dbReference type="KEGG" id="pvo:PVOR_26815"/>
<proteinExistence type="predicted"/>
<keyword evidence="1" id="KW-0677">Repeat</keyword>
<evidence type="ECO:0000313" key="3">
    <source>
        <dbReference type="EMBL" id="EFU38927.1"/>
    </source>
</evidence>
<dbReference type="AlphaFoldDB" id="A0A2R9SNG6"/>
<feature type="signal peptide" evidence="2">
    <location>
        <begin position="1"/>
        <end position="29"/>
    </location>
</feature>
<dbReference type="SMART" id="SM00698">
    <property type="entry name" value="MORN"/>
    <property type="match status" value="3"/>
</dbReference>
<accession>A0A2R9SNG6</accession>
<evidence type="ECO:0000256" key="1">
    <source>
        <dbReference type="ARBA" id="ARBA00022737"/>
    </source>
</evidence>
<dbReference type="Gene3D" id="2.20.110.10">
    <property type="entry name" value="Histone H3 K4-specific methyltransferase SET7/9 N-terminal domain"/>
    <property type="match status" value="1"/>
</dbReference>
<protein>
    <submittedName>
        <fullName evidence="3">MORN repeat-containing protein</fullName>
    </submittedName>
</protein>